<dbReference type="Pfam" id="PF17389">
    <property type="entry name" value="Bac_rhamnosid6H"/>
    <property type="match status" value="1"/>
</dbReference>
<dbReference type="HOGENOM" id="CLU_007933_3_0_1"/>
<gene>
    <name evidence="2" type="ORF">CMQ_5259</name>
</gene>
<dbReference type="GeneID" id="25978561"/>
<evidence type="ECO:0000259" key="1">
    <source>
        <dbReference type="Pfam" id="PF17389"/>
    </source>
</evidence>
<dbReference type="RefSeq" id="XP_014174479.1">
    <property type="nucleotide sequence ID" value="XM_014319004.1"/>
</dbReference>
<dbReference type="PANTHER" id="PTHR34987">
    <property type="entry name" value="C, PUTATIVE (AFU_ORTHOLOGUE AFUA_3G02880)-RELATED"/>
    <property type="match status" value="1"/>
</dbReference>
<dbReference type="EMBL" id="GL629756">
    <property type="protein sequence ID" value="EFX04997.1"/>
    <property type="molecule type" value="Genomic_DNA"/>
</dbReference>
<dbReference type="Gene3D" id="1.50.10.10">
    <property type="match status" value="1"/>
</dbReference>
<evidence type="ECO:0000313" key="3">
    <source>
        <dbReference type="Proteomes" id="UP000007796"/>
    </source>
</evidence>
<dbReference type="AlphaFoldDB" id="F0XBI6"/>
<dbReference type="Proteomes" id="UP000007796">
    <property type="component" value="Unassembled WGS sequence"/>
</dbReference>
<proteinExistence type="predicted"/>
<organism evidence="3">
    <name type="scientific">Grosmannia clavigera (strain kw1407 / UAMH 11150)</name>
    <name type="common">Blue stain fungus</name>
    <name type="synonym">Graphiocladiella clavigera</name>
    <dbReference type="NCBI Taxonomy" id="655863"/>
    <lineage>
        <taxon>Eukaryota</taxon>
        <taxon>Fungi</taxon>
        <taxon>Dikarya</taxon>
        <taxon>Ascomycota</taxon>
        <taxon>Pezizomycotina</taxon>
        <taxon>Sordariomycetes</taxon>
        <taxon>Sordariomycetidae</taxon>
        <taxon>Ophiostomatales</taxon>
        <taxon>Ophiostomataceae</taxon>
        <taxon>Leptographium</taxon>
    </lineage>
</organism>
<dbReference type="InterPro" id="IPR012341">
    <property type="entry name" value="6hp_glycosidase-like_sf"/>
</dbReference>
<accession>F0XBI6</accession>
<dbReference type="STRING" id="655863.F0XBI6"/>
<reference evidence="2 3" key="1">
    <citation type="journal article" date="2011" name="Proc. Natl. Acad. Sci. U.S.A.">
        <title>Genome and transcriptome analyses of the mountain pine beetle-fungal symbiont Grosmannia clavigera, a lodgepole pine pathogen.</title>
        <authorList>
            <person name="DiGuistini S."/>
            <person name="Wang Y."/>
            <person name="Liao N.Y."/>
            <person name="Taylor G."/>
            <person name="Tanguay P."/>
            <person name="Feau N."/>
            <person name="Henrissat B."/>
            <person name="Chan S.K."/>
            <person name="Hesse-Orce U."/>
            <person name="Alamouti S.M."/>
            <person name="Tsui C.K.M."/>
            <person name="Docking R.T."/>
            <person name="Levasseur A."/>
            <person name="Haridas S."/>
            <person name="Robertson G."/>
            <person name="Birol I."/>
            <person name="Holt R.A."/>
            <person name="Marra M.A."/>
            <person name="Hamelin R.C."/>
            <person name="Hirst M."/>
            <person name="Jones S.J.M."/>
            <person name="Bohlmann J."/>
            <person name="Breuil C."/>
        </authorList>
    </citation>
    <scope>NUCLEOTIDE SEQUENCE [LARGE SCALE GENOMIC DNA]</scope>
    <source>
        <strain evidence="3">kw1407 / UAMH 11150</strain>
    </source>
</reference>
<dbReference type="SUPFAM" id="SSF48208">
    <property type="entry name" value="Six-hairpin glycosidases"/>
    <property type="match status" value="1"/>
</dbReference>
<sequence length="770" mass="83018">MDSGRDFDPKAFAGEKSGVKQKWNEDVRTAGPPNSGAYWPPRAFVLWQTVARNRTFAAMAASMLVWAIVHAATTVWPEKRRSSSSVCWRNTTCSNTITEAAFRGEWEANMYAPASRTVEPVAVILSTDGDDGDGERPFVAGTSLAHNGSMLVFDFGKEVGGIVHLDFVVLGNGSGAVGLAFSEARNWIGEWSDSSSDGQNGRDGALYANFSGPGSVRYTMPDAKLRGGFRYLSVFLMTATSSATASVQVDCVQVEIAFQPTWTDLRAYQGYFHSDDALLNRIWYSCAYTLQTNLIPPNTGRTWPPPQGGAGWSNDGNLGSTGNDILVDGAKRDRAVWTGDLGVAVPAAFVSLGDLEGTRNALQTIYDHQNGDGAFPQAGPPLLIQGSDAYHLWTLIGTYNYILYTGDATFLDQNWPLYMRAVDYIWAKVTPAHGLLLVTGSSDWARQNSAGEISEAQMLLYHALQTGCRLAGWAGDDTGLAETWTVRAKQLRQATITHLYNPGQGAFMDSITDASIYPQDANALAVLFGVVTAQSAEAQNISALLAGRWTSIGAPSPELPGNVSPFISSLEILAHIAAGHPDRAVDLIRISWGWYLQHPNGTQSTAIEGYLLDGSFGYRTNDGYRGDHSYPSHSHGWSTGPATALTEGVLGLQVTARQGRSWIFAPQMAAGHSGRLHDVQGGFVTGLGSFQARWWWQDKENPGPYQATVHTPDGTTGQLLLPVVQNGTIPTIQIDGQNASLAWYRQGVDGVVDLVATDGVLGGNHTIKVW</sequence>
<dbReference type="InterPro" id="IPR035396">
    <property type="entry name" value="Bac_rhamnosid6H"/>
</dbReference>
<protein>
    <submittedName>
        <fullName evidence="2">Alpha-l-rhamnosidase</fullName>
    </submittedName>
</protein>
<dbReference type="GO" id="GO:0003824">
    <property type="term" value="F:catalytic activity"/>
    <property type="evidence" value="ECO:0007669"/>
    <property type="project" value="UniProtKB-ARBA"/>
</dbReference>
<evidence type="ECO:0000313" key="2">
    <source>
        <dbReference type="EMBL" id="EFX04997.1"/>
    </source>
</evidence>
<dbReference type="OrthoDB" id="10036721at2759"/>
<keyword evidence="3" id="KW-1185">Reference proteome</keyword>
<dbReference type="GO" id="GO:0005975">
    <property type="term" value="P:carbohydrate metabolic process"/>
    <property type="evidence" value="ECO:0007669"/>
    <property type="project" value="InterPro"/>
</dbReference>
<name>F0XBI6_GROCL</name>
<feature type="domain" description="Alpha-L-rhamnosidase six-hairpin glycosidase" evidence="1">
    <location>
        <begin position="323"/>
        <end position="541"/>
    </location>
</feature>
<dbReference type="PANTHER" id="PTHR34987:SF5">
    <property type="entry name" value="ALPHA-RHAMNOSIDASE"/>
    <property type="match status" value="1"/>
</dbReference>
<dbReference type="eggNOG" id="ENOG502QWE4">
    <property type="taxonomic scope" value="Eukaryota"/>
</dbReference>
<dbReference type="InParanoid" id="F0XBI6"/>
<dbReference type="InterPro" id="IPR008928">
    <property type="entry name" value="6-hairpin_glycosidase_sf"/>
</dbReference>